<dbReference type="AlphaFoldDB" id="A0A451B074"/>
<proteinExistence type="predicted"/>
<evidence type="ECO:0000256" key="1">
    <source>
        <dbReference type="SAM" id="MobiDB-lite"/>
    </source>
</evidence>
<dbReference type="EMBL" id="CAADGD010000078">
    <property type="protein sequence ID" value="VFK71687.1"/>
    <property type="molecule type" value="Genomic_DNA"/>
</dbReference>
<reference evidence="3" key="1">
    <citation type="submission" date="2019-02" db="EMBL/GenBank/DDBJ databases">
        <authorList>
            <person name="Gruber-Vodicka R. H."/>
            <person name="Seah K. B. B."/>
        </authorList>
    </citation>
    <scope>NUCLEOTIDE SEQUENCE</scope>
    <source>
        <strain evidence="3">BECK_BY19</strain>
        <strain evidence="2">BECK_BY8</strain>
    </source>
</reference>
<organism evidence="3">
    <name type="scientific">Candidatus Kentrum sp. UNK</name>
    <dbReference type="NCBI Taxonomy" id="2126344"/>
    <lineage>
        <taxon>Bacteria</taxon>
        <taxon>Pseudomonadati</taxon>
        <taxon>Pseudomonadota</taxon>
        <taxon>Gammaproteobacteria</taxon>
        <taxon>Candidatus Kentrum</taxon>
    </lineage>
</organism>
<protein>
    <submittedName>
        <fullName evidence="3">Uncharacterized protein</fullName>
    </submittedName>
</protein>
<sequence>MMEYKVPYGQNPEYDAPTGQSGWIDDGSLLPQDYGSLVRGEASVDGDARSGPPFYIRAFLATGICHNKTYRGRAATECAREGDSLAG</sequence>
<evidence type="ECO:0000313" key="3">
    <source>
        <dbReference type="EMBL" id="VFK71687.1"/>
    </source>
</evidence>
<gene>
    <name evidence="2" type="ORF">BECKUNK1418G_GA0071005_10959</name>
    <name evidence="3" type="ORF">BECKUNK1418H_GA0071006_107812</name>
</gene>
<accession>A0A451B074</accession>
<name>A0A451B074_9GAMM</name>
<dbReference type="EMBL" id="CAADFZ010000095">
    <property type="protein sequence ID" value="VFK66490.1"/>
    <property type="molecule type" value="Genomic_DNA"/>
</dbReference>
<feature type="region of interest" description="Disordered" evidence="1">
    <location>
        <begin position="1"/>
        <end position="22"/>
    </location>
</feature>
<evidence type="ECO:0000313" key="2">
    <source>
        <dbReference type="EMBL" id="VFK66490.1"/>
    </source>
</evidence>